<dbReference type="AlphaFoldDB" id="A0AA39ZT05"/>
<proteinExistence type="predicted"/>
<dbReference type="RefSeq" id="XP_060289949.1">
    <property type="nucleotide sequence ID" value="XM_060444380.1"/>
</dbReference>
<gene>
    <name evidence="1" type="ORF">B0T26DRAFT_744198</name>
</gene>
<evidence type="ECO:0000313" key="1">
    <source>
        <dbReference type="EMBL" id="KAK0703090.1"/>
    </source>
</evidence>
<dbReference type="Proteomes" id="UP001172101">
    <property type="component" value="Unassembled WGS sequence"/>
</dbReference>
<organism evidence="1 2">
    <name type="scientific">Lasiosphaeria miniovina</name>
    <dbReference type="NCBI Taxonomy" id="1954250"/>
    <lineage>
        <taxon>Eukaryota</taxon>
        <taxon>Fungi</taxon>
        <taxon>Dikarya</taxon>
        <taxon>Ascomycota</taxon>
        <taxon>Pezizomycotina</taxon>
        <taxon>Sordariomycetes</taxon>
        <taxon>Sordariomycetidae</taxon>
        <taxon>Sordariales</taxon>
        <taxon>Lasiosphaeriaceae</taxon>
        <taxon>Lasiosphaeria</taxon>
    </lineage>
</organism>
<dbReference type="GeneID" id="85327650"/>
<protein>
    <submittedName>
        <fullName evidence="1">Uncharacterized protein</fullName>
    </submittedName>
</protein>
<evidence type="ECO:0000313" key="2">
    <source>
        <dbReference type="Proteomes" id="UP001172101"/>
    </source>
</evidence>
<accession>A0AA39ZT05</accession>
<comment type="caution">
    <text evidence="1">The sequence shown here is derived from an EMBL/GenBank/DDBJ whole genome shotgun (WGS) entry which is preliminary data.</text>
</comment>
<dbReference type="EMBL" id="JAUIRO010000008">
    <property type="protein sequence ID" value="KAK0703090.1"/>
    <property type="molecule type" value="Genomic_DNA"/>
</dbReference>
<keyword evidence="2" id="KW-1185">Reference proteome</keyword>
<sequence length="178" mass="20212">MAYRASVPGLNNSLNEEDLEQSRNIFSFRYNGLPDDSRQPEIFEAHIRDLAALFVRNHAQGIFGIHLAHAHFAIPKNTILLGANHDIPRCRWEKVAKALLQAIDSYFLQMLELVLPHGAIMQIGWKFETQHGEPRVYQANESHGQTRIGHEICNKGEAHPKLETFQHLKYALAEAGIL</sequence>
<reference evidence="1" key="1">
    <citation type="submission" date="2023-06" db="EMBL/GenBank/DDBJ databases">
        <title>Genome-scale phylogeny and comparative genomics of the fungal order Sordariales.</title>
        <authorList>
            <consortium name="Lawrence Berkeley National Laboratory"/>
            <person name="Hensen N."/>
            <person name="Bonometti L."/>
            <person name="Westerberg I."/>
            <person name="Brannstrom I.O."/>
            <person name="Guillou S."/>
            <person name="Cros-Aarteil S."/>
            <person name="Calhoun S."/>
            <person name="Haridas S."/>
            <person name="Kuo A."/>
            <person name="Mondo S."/>
            <person name="Pangilinan J."/>
            <person name="Riley R."/>
            <person name="LaButti K."/>
            <person name="Andreopoulos B."/>
            <person name="Lipzen A."/>
            <person name="Chen C."/>
            <person name="Yanf M."/>
            <person name="Daum C."/>
            <person name="Ng V."/>
            <person name="Clum A."/>
            <person name="Steindorff A."/>
            <person name="Ohm R."/>
            <person name="Martin F."/>
            <person name="Silar P."/>
            <person name="Natvig D."/>
            <person name="Lalanne C."/>
            <person name="Gautier V."/>
            <person name="Ament-velasquez S.L."/>
            <person name="Kruys A."/>
            <person name="Hutchinson M.I."/>
            <person name="Powell A.J."/>
            <person name="Barry K."/>
            <person name="Miller A.N."/>
            <person name="Grigoriev I.V."/>
            <person name="Debuchy R."/>
            <person name="Gladieux P."/>
            <person name="Thoren M.H."/>
            <person name="Johannesson H."/>
        </authorList>
    </citation>
    <scope>NUCLEOTIDE SEQUENCE</scope>
    <source>
        <strain evidence="1">SMH2392-1A</strain>
    </source>
</reference>
<name>A0AA39ZT05_9PEZI</name>